<dbReference type="Proteomes" id="UP000242637">
    <property type="component" value="Chromosome 1"/>
</dbReference>
<name>A0A239VQ58_9MICO</name>
<dbReference type="KEGG" id="dco:SAMEA4475696_1889"/>
<keyword evidence="1" id="KW-0812">Transmembrane</keyword>
<sequence length="102" mass="11563">MGCEVRRVLQQPYVRWLIFAAFVVGVAFQGTRLNQFQNSMEIFDSAVQFSAKNGEILQDALSRPVVVQEDAHTIHIENSLRYDFEKSSHCMEVPFPGVRSSG</sequence>
<dbReference type="AlphaFoldDB" id="A0A239VQ58"/>
<evidence type="ECO:0000256" key="1">
    <source>
        <dbReference type="SAM" id="Phobius"/>
    </source>
</evidence>
<evidence type="ECO:0000313" key="3">
    <source>
        <dbReference type="Proteomes" id="UP000242637"/>
    </source>
</evidence>
<keyword evidence="1" id="KW-0472">Membrane</keyword>
<accession>A0A239VQ58</accession>
<reference evidence="2 3" key="1">
    <citation type="submission" date="2017-06" db="EMBL/GenBank/DDBJ databases">
        <authorList>
            <consortium name="Pathogen Informatics"/>
        </authorList>
    </citation>
    <scope>NUCLEOTIDE SEQUENCE [LARGE SCALE GENOMIC DNA]</scope>
    <source>
        <strain evidence="2 3">NCTC13039</strain>
    </source>
</reference>
<keyword evidence="3" id="KW-1185">Reference proteome</keyword>
<dbReference type="STRING" id="1121387.GCA_000429885_00259"/>
<evidence type="ECO:0000313" key="2">
    <source>
        <dbReference type="EMBL" id="SNV23754.1"/>
    </source>
</evidence>
<feature type="transmembrane region" description="Helical" evidence="1">
    <location>
        <begin position="12"/>
        <end position="30"/>
    </location>
</feature>
<proteinExistence type="predicted"/>
<gene>
    <name evidence="2" type="ORF">SAMEA4475696_01889</name>
</gene>
<organism evidence="2 3">
    <name type="scientific">Dermatophilus congolensis</name>
    <dbReference type="NCBI Taxonomy" id="1863"/>
    <lineage>
        <taxon>Bacteria</taxon>
        <taxon>Bacillati</taxon>
        <taxon>Actinomycetota</taxon>
        <taxon>Actinomycetes</taxon>
        <taxon>Micrococcales</taxon>
        <taxon>Dermatophilaceae</taxon>
        <taxon>Dermatophilus</taxon>
    </lineage>
</organism>
<keyword evidence="1" id="KW-1133">Transmembrane helix</keyword>
<dbReference type="EMBL" id="LT906453">
    <property type="protein sequence ID" value="SNV23754.1"/>
    <property type="molecule type" value="Genomic_DNA"/>
</dbReference>
<protein>
    <submittedName>
        <fullName evidence="2">Uncharacterized protein</fullName>
    </submittedName>
</protein>